<name>A0A930HAI3_9FIRM</name>
<dbReference type="Proteomes" id="UP000722050">
    <property type="component" value="Unassembled WGS sequence"/>
</dbReference>
<accession>A0A930HAI3</accession>
<evidence type="ECO:0000313" key="2">
    <source>
        <dbReference type="Proteomes" id="UP000722050"/>
    </source>
</evidence>
<gene>
    <name evidence="1" type="ORF">HXM71_04620</name>
</gene>
<sequence length="177" mass="20852">MGQKNYSNGSQRMIILDPCSDKLSSTHLESLLLRKEELPLNRYTAFFYSPLNSPNFVSMVTTIEDGWYTLFNALSLDMNGESYRISVSDKGGEFYSFQSYQRGKERVVYVMEELKWTFYERGERLPFEQSDAYAKRRVRDRLNEPMLMDYLLKVGVDARHSSFHYSPDSILAFYYAW</sequence>
<proteinExistence type="predicted"/>
<comment type="caution">
    <text evidence="1">The sequence shown here is derived from an EMBL/GenBank/DDBJ whole genome shotgun (WGS) entry which is preliminary data.</text>
</comment>
<dbReference type="EMBL" id="JABZQH010000146">
    <property type="protein sequence ID" value="MBF1352386.1"/>
    <property type="molecule type" value="Genomic_DNA"/>
</dbReference>
<dbReference type="AlphaFoldDB" id="A0A930HAI3"/>
<evidence type="ECO:0000313" key="1">
    <source>
        <dbReference type="EMBL" id="MBF1352386.1"/>
    </source>
</evidence>
<organism evidence="1 2">
    <name type="scientific">Mogibacterium diversum</name>
    <dbReference type="NCBI Taxonomy" id="114527"/>
    <lineage>
        <taxon>Bacteria</taxon>
        <taxon>Bacillati</taxon>
        <taxon>Bacillota</taxon>
        <taxon>Clostridia</taxon>
        <taxon>Peptostreptococcales</taxon>
        <taxon>Anaerovoracaceae</taxon>
        <taxon>Mogibacterium</taxon>
    </lineage>
</organism>
<protein>
    <submittedName>
        <fullName evidence="1">Uncharacterized protein</fullName>
    </submittedName>
</protein>
<reference evidence="1" key="1">
    <citation type="submission" date="2020-04" db="EMBL/GenBank/DDBJ databases">
        <title>Deep metagenomics examines the oral microbiome during advanced dental caries in children, revealing novel taxa and co-occurrences with host molecules.</title>
        <authorList>
            <person name="Baker J.L."/>
            <person name="Morton J.T."/>
            <person name="Dinis M."/>
            <person name="Alvarez R."/>
            <person name="Tran N.C."/>
            <person name="Knight R."/>
            <person name="Edlund A."/>
        </authorList>
    </citation>
    <scope>NUCLEOTIDE SEQUENCE</scope>
    <source>
        <strain evidence="1">JCVI_24_bin.8</strain>
    </source>
</reference>